<keyword evidence="4" id="KW-1185">Reference proteome</keyword>
<dbReference type="InterPro" id="IPR001296">
    <property type="entry name" value="Glyco_trans_1"/>
</dbReference>
<protein>
    <submittedName>
        <fullName evidence="3">Putative glycosyltransferase</fullName>
    </submittedName>
</protein>
<evidence type="ECO:0000313" key="4">
    <source>
        <dbReference type="Proteomes" id="UP000002985"/>
    </source>
</evidence>
<dbReference type="OrthoDB" id="9795068at2"/>
<dbReference type="EMBL" id="BAFH01000004">
    <property type="protein sequence ID" value="GAB63600.1"/>
    <property type="molecule type" value="Genomic_DNA"/>
</dbReference>
<feature type="domain" description="Glycosyltransferase subfamily 4-like N-terminal" evidence="2">
    <location>
        <begin position="14"/>
        <end position="180"/>
    </location>
</feature>
<dbReference type="SUPFAM" id="SSF53756">
    <property type="entry name" value="UDP-Glycosyltransferase/glycogen phosphorylase"/>
    <property type="match status" value="1"/>
</dbReference>
<proteinExistence type="predicted"/>
<dbReference type="PANTHER" id="PTHR12526:SF623">
    <property type="entry name" value="WABG"/>
    <property type="match status" value="1"/>
</dbReference>
<dbReference type="eggNOG" id="COG0438">
    <property type="taxonomic scope" value="Bacteria"/>
</dbReference>
<gene>
    <name evidence="3" type="ORF">KSU1_D0291</name>
</gene>
<dbReference type="PANTHER" id="PTHR12526">
    <property type="entry name" value="GLYCOSYLTRANSFERASE"/>
    <property type="match status" value="1"/>
</dbReference>
<dbReference type="Pfam" id="PF13439">
    <property type="entry name" value="Glyco_transf_4"/>
    <property type="match status" value="1"/>
</dbReference>
<dbReference type="Gene3D" id="3.40.50.2000">
    <property type="entry name" value="Glycogen Phosphorylase B"/>
    <property type="match status" value="2"/>
</dbReference>
<dbReference type="Proteomes" id="UP000002985">
    <property type="component" value="Unassembled WGS sequence"/>
</dbReference>
<feature type="domain" description="Glycosyl transferase family 1" evidence="1">
    <location>
        <begin position="193"/>
        <end position="357"/>
    </location>
</feature>
<accession>I3IPF5</accession>
<dbReference type="GO" id="GO:0016757">
    <property type="term" value="F:glycosyltransferase activity"/>
    <property type="evidence" value="ECO:0007669"/>
    <property type="project" value="InterPro"/>
</dbReference>
<evidence type="ECO:0000259" key="2">
    <source>
        <dbReference type="Pfam" id="PF13439"/>
    </source>
</evidence>
<organism evidence="3 4">
    <name type="scientific">Candidatus Jettenia caeni</name>
    <dbReference type="NCBI Taxonomy" id="247490"/>
    <lineage>
        <taxon>Bacteria</taxon>
        <taxon>Pseudomonadati</taxon>
        <taxon>Planctomycetota</taxon>
        <taxon>Candidatus Brocadiia</taxon>
        <taxon>Candidatus Brocadiales</taxon>
        <taxon>Candidatus Brocadiaceae</taxon>
        <taxon>Candidatus Jettenia</taxon>
    </lineage>
</organism>
<evidence type="ECO:0000259" key="1">
    <source>
        <dbReference type="Pfam" id="PF00534"/>
    </source>
</evidence>
<reference evidence="3 4" key="1">
    <citation type="journal article" date="2012" name="FEBS Lett.">
        <title>Anammox organism KSU-1 expresses a NirK-type copper-containing nitrite reductase instead of a NirS-type with cytochrome cd1.</title>
        <authorList>
            <person name="Hira D."/>
            <person name="Toh H."/>
            <person name="Migita C.T."/>
            <person name="Okubo H."/>
            <person name="Nishiyama T."/>
            <person name="Hattori M."/>
            <person name="Furukawa K."/>
            <person name="Fujii T."/>
        </authorList>
    </citation>
    <scope>NUCLEOTIDE SEQUENCE [LARGE SCALE GENOMIC DNA]</scope>
</reference>
<evidence type="ECO:0000313" key="3">
    <source>
        <dbReference type="EMBL" id="GAB63600.1"/>
    </source>
</evidence>
<dbReference type="CDD" id="cd03801">
    <property type="entry name" value="GT4_PimA-like"/>
    <property type="match status" value="1"/>
</dbReference>
<dbReference type="InterPro" id="IPR028098">
    <property type="entry name" value="Glyco_trans_4-like_N"/>
</dbReference>
<name>I3IPF5_9BACT</name>
<dbReference type="STRING" id="247490.KSU1_D0291"/>
<comment type="caution">
    <text evidence="3">The sequence shown here is derived from an EMBL/GenBank/DDBJ whole genome shotgun (WGS) entry which is preliminary data.</text>
</comment>
<sequence>MKIALVYPKYTTHGGTERFVFTFARQLLDMGHEVHLIVGKIDKPIDGRIIVHKVPIIKPGRFLKVLSFLLFSQQVLKKHRFDIIQGFGRTIKQDVFRAGGGCHKEYRKNVLRKIKNPILRYFKLYLPYQLLLLSIEKKQFSKRNFKKIVAVSNQVKKELIANYRISENDIEVIYNGVDIDTFHPCNRKKYFSEVRKRFHIKLHEKVILFLGTGFERKGLSSLIQAFAIIQNDYPDTKLIVVGKDNTTQKYVHFSEKLNLSGSVIFTGPQSDVKTLYAAADIFVLPTLYEPFGNVCLEAMASGLPVITSRANGVSEIMEGMDYLLLNNPGDIEDMAGKIRFLLANNTEREKFSLAARRIAEYYTISRNAQQFIHLYQIILRCDV</sequence>
<keyword evidence="3" id="KW-0808">Transferase</keyword>
<dbReference type="AlphaFoldDB" id="I3IPF5"/>
<dbReference type="Pfam" id="PF00534">
    <property type="entry name" value="Glycos_transf_1"/>
    <property type="match status" value="1"/>
</dbReference>